<evidence type="ECO:0000313" key="6">
    <source>
        <dbReference type="EMBL" id="KAK1579367.1"/>
    </source>
</evidence>
<evidence type="ECO:0000256" key="2">
    <source>
        <dbReference type="ARBA" id="ARBA00023043"/>
    </source>
</evidence>
<feature type="compositionally biased region" description="Polar residues" evidence="4">
    <location>
        <begin position="72"/>
        <end position="84"/>
    </location>
</feature>
<evidence type="ECO:0000259" key="5">
    <source>
        <dbReference type="PROSITE" id="PS00036"/>
    </source>
</evidence>
<dbReference type="GeneID" id="85436838"/>
<evidence type="ECO:0000256" key="3">
    <source>
        <dbReference type="PROSITE-ProRule" id="PRU00023"/>
    </source>
</evidence>
<dbReference type="GO" id="GO:0003700">
    <property type="term" value="F:DNA-binding transcription factor activity"/>
    <property type="evidence" value="ECO:0007669"/>
    <property type="project" value="InterPro"/>
</dbReference>
<keyword evidence="7" id="KW-1185">Reference proteome</keyword>
<dbReference type="Gene3D" id="1.25.40.20">
    <property type="entry name" value="Ankyrin repeat-containing domain"/>
    <property type="match status" value="3"/>
</dbReference>
<accession>A0AAD8V150</accession>
<feature type="region of interest" description="Disordered" evidence="4">
    <location>
        <begin position="35"/>
        <end position="84"/>
    </location>
</feature>
<dbReference type="Pfam" id="PF00023">
    <property type="entry name" value="Ank"/>
    <property type="match status" value="1"/>
</dbReference>
<dbReference type="EMBL" id="JAHLJV010000067">
    <property type="protein sequence ID" value="KAK1579367.1"/>
    <property type="molecule type" value="Genomic_DNA"/>
</dbReference>
<dbReference type="PROSITE" id="PS50297">
    <property type="entry name" value="ANK_REP_REGION"/>
    <property type="match status" value="2"/>
</dbReference>
<dbReference type="PROSITE" id="PS00036">
    <property type="entry name" value="BZIP_BASIC"/>
    <property type="match status" value="1"/>
</dbReference>
<dbReference type="InterPro" id="IPR002110">
    <property type="entry name" value="Ankyrin_rpt"/>
</dbReference>
<proteinExistence type="predicted"/>
<evidence type="ECO:0000256" key="4">
    <source>
        <dbReference type="SAM" id="MobiDB-lite"/>
    </source>
</evidence>
<protein>
    <submittedName>
        <fullName evidence="6">Ankyrin repeat-containing domain protein</fullName>
    </submittedName>
</protein>
<evidence type="ECO:0000313" key="7">
    <source>
        <dbReference type="Proteomes" id="UP001230504"/>
    </source>
</evidence>
<dbReference type="Proteomes" id="UP001230504">
    <property type="component" value="Unassembled WGS sequence"/>
</dbReference>
<comment type="caution">
    <text evidence="6">The sequence shown here is derived from an EMBL/GenBank/DDBJ whole genome shotgun (WGS) entry which is preliminary data.</text>
</comment>
<gene>
    <name evidence="6" type="ORF">LY79DRAFT_344335</name>
</gene>
<organism evidence="6 7">
    <name type="scientific">Colletotrichum navitas</name>
    <dbReference type="NCBI Taxonomy" id="681940"/>
    <lineage>
        <taxon>Eukaryota</taxon>
        <taxon>Fungi</taxon>
        <taxon>Dikarya</taxon>
        <taxon>Ascomycota</taxon>
        <taxon>Pezizomycotina</taxon>
        <taxon>Sordariomycetes</taxon>
        <taxon>Hypocreomycetidae</taxon>
        <taxon>Glomerellales</taxon>
        <taxon>Glomerellaceae</taxon>
        <taxon>Colletotrichum</taxon>
        <taxon>Colletotrichum graminicola species complex</taxon>
    </lineage>
</organism>
<dbReference type="InterPro" id="IPR004827">
    <property type="entry name" value="bZIP"/>
</dbReference>
<feature type="repeat" description="ANK" evidence="3">
    <location>
        <begin position="248"/>
        <end position="280"/>
    </location>
</feature>
<dbReference type="Pfam" id="PF12796">
    <property type="entry name" value="Ank_2"/>
    <property type="match status" value="1"/>
</dbReference>
<reference evidence="6" key="1">
    <citation type="submission" date="2021-06" db="EMBL/GenBank/DDBJ databases">
        <title>Comparative genomics, transcriptomics and evolutionary studies reveal genomic signatures of adaptation to plant cell wall in hemibiotrophic fungi.</title>
        <authorList>
            <consortium name="DOE Joint Genome Institute"/>
            <person name="Baroncelli R."/>
            <person name="Diaz J.F."/>
            <person name="Benocci T."/>
            <person name="Peng M."/>
            <person name="Battaglia E."/>
            <person name="Haridas S."/>
            <person name="Andreopoulos W."/>
            <person name="Labutti K."/>
            <person name="Pangilinan J."/>
            <person name="Floch G.L."/>
            <person name="Makela M.R."/>
            <person name="Henrissat B."/>
            <person name="Grigoriev I.V."/>
            <person name="Crouch J.A."/>
            <person name="De Vries R.P."/>
            <person name="Sukno S.A."/>
            <person name="Thon M.R."/>
        </authorList>
    </citation>
    <scope>NUCLEOTIDE SEQUENCE</scope>
    <source>
        <strain evidence="6">CBS 125086</strain>
    </source>
</reference>
<dbReference type="Gene3D" id="1.20.5.170">
    <property type="match status" value="1"/>
</dbReference>
<dbReference type="PANTHER" id="PTHR24198">
    <property type="entry name" value="ANKYRIN REPEAT AND PROTEIN KINASE DOMAIN-CONTAINING PROTEIN"/>
    <property type="match status" value="1"/>
</dbReference>
<dbReference type="InterPro" id="IPR036770">
    <property type="entry name" value="Ankyrin_rpt-contain_sf"/>
</dbReference>
<evidence type="ECO:0000256" key="1">
    <source>
        <dbReference type="ARBA" id="ARBA00022737"/>
    </source>
</evidence>
<feature type="repeat" description="ANK" evidence="3">
    <location>
        <begin position="333"/>
        <end position="365"/>
    </location>
</feature>
<sequence>MRFDDVSVRQYSLLDADRGPGSTVKLEVPSAAAISERRRLQNRNAQRRFRQRREQQQQQNAAEDISGGQFATPESTLSQLELQSEDTPSRFATVIKSHDNSFCYGFYLPDGTTTTTTTAPTEDIGVEEMPSPFYHFSQTSPSTCSSSSGFNLQQSPFEYIQIDPSSFTVDNTTKMHHNSASHQPGHYLSAAALPNPSFPPAPPCTALKPPLAYEYLGVLHIAAQKGHDRIVHMLLRHHGMDCNATDSEGRTPLMHAVVAGHATVVRILLDAGACYNGVDHMQRSVLHLAVLHRREHVLRLLLAEMGDTAANTHGPLGLADDRLRFLLDAYDADGNTPLHLAVMEGFEVGVGMLLQSGTDLELVARRC</sequence>
<dbReference type="SUPFAM" id="SSF48403">
    <property type="entry name" value="Ankyrin repeat"/>
    <property type="match status" value="1"/>
</dbReference>
<dbReference type="PANTHER" id="PTHR24198:SF165">
    <property type="entry name" value="ANKYRIN REPEAT-CONTAINING PROTEIN-RELATED"/>
    <property type="match status" value="1"/>
</dbReference>
<keyword evidence="1" id="KW-0677">Repeat</keyword>
<dbReference type="SMART" id="SM00248">
    <property type="entry name" value="ANK"/>
    <property type="match status" value="4"/>
</dbReference>
<name>A0AAD8V150_9PEZI</name>
<dbReference type="RefSeq" id="XP_060410502.1">
    <property type="nucleotide sequence ID" value="XM_060552598.1"/>
</dbReference>
<keyword evidence="2 3" id="KW-0040">ANK repeat</keyword>
<dbReference type="AlphaFoldDB" id="A0AAD8V150"/>
<feature type="domain" description="BZIP" evidence="5">
    <location>
        <begin position="37"/>
        <end position="52"/>
    </location>
</feature>
<dbReference type="PROSITE" id="PS50088">
    <property type="entry name" value="ANK_REPEAT"/>
    <property type="match status" value="2"/>
</dbReference>